<dbReference type="PANTHER" id="PTHR23241:SF106">
    <property type="entry name" value="DUF4149 DOMAIN-CONTAINING PROTEIN"/>
    <property type="match status" value="1"/>
</dbReference>
<feature type="transmembrane region" description="Helical" evidence="5">
    <location>
        <begin position="14"/>
        <end position="39"/>
    </location>
</feature>
<keyword evidence="2 5" id="KW-0812">Transmembrane</keyword>
<evidence type="ECO:0000259" key="6">
    <source>
        <dbReference type="Pfam" id="PF13664"/>
    </source>
</evidence>
<dbReference type="Pfam" id="PF13664">
    <property type="entry name" value="DUF4149"/>
    <property type="match status" value="1"/>
</dbReference>
<keyword evidence="4 5" id="KW-0472">Membrane</keyword>
<proteinExistence type="predicted"/>
<evidence type="ECO:0000256" key="5">
    <source>
        <dbReference type="SAM" id="Phobius"/>
    </source>
</evidence>
<protein>
    <recommendedName>
        <fullName evidence="6">TMEM205-like domain-containing protein</fullName>
    </recommendedName>
</protein>
<organism evidence="7 8">
    <name type="scientific">Trichoderma asperellum (strain ATCC 204424 / CBS 433.97 / NBRC 101777)</name>
    <dbReference type="NCBI Taxonomy" id="1042311"/>
    <lineage>
        <taxon>Eukaryota</taxon>
        <taxon>Fungi</taxon>
        <taxon>Dikarya</taxon>
        <taxon>Ascomycota</taxon>
        <taxon>Pezizomycotina</taxon>
        <taxon>Sordariomycetes</taxon>
        <taxon>Hypocreomycetidae</taxon>
        <taxon>Hypocreales</taxon>
        <taxon>Hypocreaceae</taxon>
        <taxon>Trichoderma</taxon>
    </lineage>
</organism>
<dbReference type="GO" id="GO:0016020">
    <property type="term" value="C:membrane"/>
    <property type="evidence" value="ECO:0007669"/>
    <property type="project" value="UniProtKB-SubCell"/>
</dbReference>
<reference evidence="7 8" key="1">
    <citation type="submission" date="2016-07" db="EMBL/GenBank/DDBJ databases">
        <title>Multiple horizontal gene transfer events from other fungi enriched the ability of initially mycotrophic Trichoderma (Ascomycota) to feed on dead plant biomass.</title>
        <authorList>
            <consortium name="DOE Joint Genome Institute"/>
            <person name="Aerts A."/>
            <person name="Atanasova L."/>
            <person name="Chenthamara K."/>
            <person name="Zhang J."/>
            <person name="Grujic M."/>
            <person name="Henrissat B."/>
            <person name="Kuo A."/>
            <person name="Salamov A."/>
            <person name="Lipzen A."/>
            <person name="Labutti K."/>
            <person name="Barry K."/>
            <person name="Miao Y."/>
            <person name="Rahimi M.J."/>
            <person name="Shen Q."/>
            <person name="Grigoriev I.V."/>
            <person name="Kubicek C.P."/>
            <person name="Druzhinina I.S."/>
        </authorList>
    </citation>
    <scope>NUCLEOTIDE SEQUENCE [LARGE SCALE GENOMIC DNA]</scope>
    <source>
        <strain evidence="7 8">CBS 433.97</strain>
    </source>
</reference>
<dbReference type="OrthoDB" id="1641132at2759"/>
<evidence type="ECO:0000313" key="7">
    <source>
        <dbReference type="EMBL" id="PTB46411.1"/>
    </source>
</evidence>
<dbReference type="Proteomes" id="UP000240493">
    <property type="component" value="Unassembled WGS sequence"/>
</dbReference>
<accession>A0A2T3ZNP5</accession>
<keyword evidence="3 5" id="KW-1133">Transmembrane helix</keyword>
<dbReference type="PANTHER" id="PTHR23241">
    <property type="entry name" value="LATE EMBRYOGENESIS ABUNDANT PLANTS LEA-RELATED"/>
    <property type="match status" value="1"/>
</dbReference>
<feature type="transmembrane region" description="Helical" evidence="5">
    <location>
        <begin position="151"/>
        <end position="172"/>
    </location>
</feature>
<name>A0A2T3ZNP5_TRIA4</name>
<dbReference type="EMBL" id="KZ679256">
    <property type="protein sequence ID" value="PTB46411.1"/>
    <property type="molecule type" value="Genomic_DNA"/>
</dbReference>
<dbReference type="AlphaFoldDB" id="A0A2T3ZNP5"/>
<evidence type="ECO:0000313" key="8">
    <source>
        <dbReference type="Proteomes" id="UP000240493"/>
    </source>
</evidence>
<feature type="transmembrane region" description="Helical" evidence="5">
    <location>
        <begin position="90"/>
        <end position="111"/>
    </location>
</feature>
<evidence type="ECO:0000256" key="4">
    <source>
        <dbReference type="ARBA" id="ARBA00023136"/>
    </source>
</evidence>
<evidence type="ECO:0000256" key="3">
    <source>
        <dbReference type="ARBA" id="ARBA00022989"/>
    </source>
</evidence>
<feature type="domain" description="TMEM205-like" evidence="6">
    <location>
        <begin position="16"/>
        <end position="121"/>
    </location>
</feature>
<dbReference type="InterPro" id="IPR053009">
    <property type="entry name" value="Xanthocillin_Biosynth-Assoc"/>
</dbReference>
<evidence type="ECO:0000256" key="2">
    <source>
        <dbReference type="ARBA" id="ARBA00022692"/>
    </source>
</evidence>
<feature type="transmembrane region" description="Helical" evidence="5">
    <location>
        <begin position="51"/>
        <end position="70"/>
    </location>
</feature>
<comment type="subcellular location">
    <subcellularLocation>
        <location evidence="1">Membrane</location>
    </subcellularLocation>
</comment>
<sequence length="179" mass="19325">MAGSIIASVAPFHIISYGTVLGTTFFHTFVTTVIMIRSVDIQTFSTVLIKLWPYYFGVQAAGTAALALTYPGNSLTQSGISGLLAPSLRWGTLVPIAATFVSSIVNLFVAFPATLQVEKDRCGQAKRDGKEWFEKEGASAEMQALNRKFDMLHGVTATLNLTSFFATLAYGFTLAGRLQ</sequence>
<evidence type="ECO:0000256" key="1">
    <source>
        <dbReference type="ARBA" id="ARBA00004370"/>
    </source>
</evidence>
<gene>
    <name evidence="7" type="ORF">M441DRAFT_444985</name>
</gene>
<dbReference type="InterPro" id="IPR025423">
    <property type="entry name" value="TMEM205-like"/>
</dbReference>
<keyword evidence="8" id="KW-1185">Reference proteome</keyword>